<sequence length="167" mass="18801">MNQHGDGDETTDFTGPDFSLSVEGEGDLCTENGQVGGQDKQHSLKRKNSKQVAADTSKGSEEEVINKRHRNTSNPEQTHVHPGSSKSPSEESDSMKALNKELGQEMKMMFMNWAVPFSESEQFELFCPTRVDGLLQEARALEENLKEQKKCLLQRLQMLSQTLQQEK</sequence>
<evidence type="ECO:0000313" key="3">
    <source>
        <dbReference type="Proteomes" id="UP000001554"/>
    </source>
</evidence>
<organism evidence="3 4">
    <name type="scientific">Branchiostoma floridae</name>
    <name type="common">Florida lancelet</name>
    <name type="synonym">Amphioxus</name>
    <dbReference type="NCBI Taxonomy" id="7739"/>
    <lineage>
        <taxon>Eukaryota</taxon>
        <taxon>Metazoa</taxon>
        <taxon>Chordata</taxon>
        <taxon>Cephalochordata</taxon>
        <taxon>Leptocardii</taxon>
        <taxon>Amphioxiformes</taxon>
        <taxon>Branchiostomatidae</taxon>
        <taxon>Branchiostoma</taxon>
    </lineage>
</organism>
<dbReference type="AlphaFoldDB" id="A0A9J7M5X4"/>
<dbReference type="OrthoDB" id="6155282at2759"/>
<keyword evidence="1" id="KW-0175">Coiled coil</keyword>
<dbReference type="Proteomes" id="UP000001554">
    <property type="component" value="Chromosome 13"/>
</dbReference>
<proteinExistence type="predicted"/>
<evidence type="ECO:0000313" key="4">
    <source>
        <dbReference type="RefSeq" id="XP_035695441.1"/>
    </source>
</evidence>
<evidence type="ECO:0000313" key="5">
    <source>
        <dbReference type="RefSeq" id="XP_035695442.1"/>
    </source>
</evidence>
<dbReference type="KEGG" id="bfo:118429139"/>
<dbReference type="GeneID" id="118429139"/>
<evidence type="ECO:0000256" key="2">
    <source>
        <dbReference type="SAM" id="MobiDB-lite"/>
    </source>
</evidence>
<dbReference type="OMA" id="GDVCTEN"/>
<dbReference type="RefSeq" id="XP_035695442.1">
    <property type="nucleotide sequence ID" value="XM_035839549.1"/>
</dbReference>
<gene>
    <name evidence="4 5" type="primary">LOC118429139</name>
</gene>
<reference evidence="4 5" key="2">
    <citation type="submission" date="2025-04" db="UniProtKB">
        <authorList>
            <consortium name="RefSeq"/>
        </authorList>
    </citation>
    <scope>IDENTIFICATION</scope>
    <source>
        <strain evidence="4 5">S238N-H82</strain>
        <tissue evidence="4 5">Testes</tissue>
    </source>
</reference>
<protein>
    <submittedName>
        <fullName evidence="4 5">Uncharacterized protein LOC118429139</fullName>
    </submittedName>
</protein>
<feature type="coiled-coil region" evidence="1">
    <location>
        <begin position="131"/>
        <end position="166"/>
    </location>
</feature>
<name>A0A9J7M5X4_BRAFL</name>
<dbReference type="RefSeq" id="XP_035695441.1">
    <property type="nucleotide sequence ID" value="XM_035839548.1"/>
</dbReference>
<keyword evidence="3" id="KW-1185">Reference proteome</keyword>
<evidence type="ECO:0000256" key="1">
    <source>
        <dbReference type="SAM" id="Coils"/>
    </source>
</evidence>
<feature type="region of interest" description="Disordered" evidence="2">
    <location>
        <begin position="1"/>
        <end position="100"/>
    </location>
</feature>
<reference evidence="3" key="1">
    <citation type="journal article" date="2020" name="Nat. Ecol. Evol.">
        <title>Deeply conserved synteny resolves early events in vertebrate evolution.</title>
        <authorList>
            <person name="Simakov O."/>
            <person name="Marletaz F."/>
            <person name="Yue J.X."/>
            <person name="O'Connell B."/>
            <person name="Jenkins J."/>
            <person name="Brandt A."/>
            <person name="Calef R."/>
            <person name="Tung C.H."/>
            <person name="Huang T.K."/>
            <person name="Schmutz J."/>
            <person name="Satoh N."/>
            <person name="Yu J.K."/>
            <person name="Putnam N.H."/>
            <person name="Green R.E."/>
            <person name="Rokhsar D.S."/>
        </authorList>
    </citation>
    <scope>NUCLEOTIDE SEQUENCE [LARGE SCALE GENOMIC DNA]</scope>
    <source>
        <strain evidence="3">S238N-H82</strain>
    </source>
</reference>
<accession>A0A9J7M5X4</accession>